<keyword evidence="4" id="KW-0597">Phosphoprotein</keyword>
<dbReference type="InterPro" id="IPR001248">
    <property type="entry name" value="Pur-cyt_permease"/>
</dbReference>
<feature type="transmembrane region" description="Helical" evidence="10">
    <location>
        <begin position="401"/>
        <end position="418"/>
    </location>
</feature>
<dbReference type="PANTHER" id="PTHR31806">
    <property type="entry name" value="PURINE-CYTOSINE PERMEASE FCY2-RELATED"/>
    <property type="match status" value="1"/>
</dbReference>
<dbReference type="GO" id="GO:0005886">
    <property type="term" value="C:plasma membrane"/>
    <property type="evidence" value="ECO:0007669"/>
    <property type="project" value="TreeGrafter"/>
</dbReference>
<feature type="region of interest" description="Disordered" evidence="9">
    <location>
        <begin position="1"/>
        <end position="52"/>
    </location>
</feature>
<evidence type="ECO:0000256" key="8">
    <source>
        <dbReference type="PIRNR" id="PIRNR002744"/>
    </source>
</evidence>
<feature type="transmembrane region" description="Helical" evidence="10">
    <location>
        <begin position="467"/>
        <end position="488"/>
    </location>
</feature>
<keyword evidence="12" id="KW-1185">Reference proteome</keyword>
<feature type="transmembrane region" description="Helical" evidence="10">
    <location>
        <begin position="206"/>
        <end position="230"/>
    </location>
</feature>
<name>A0A0L0NF99_TOLOC</name>
<evidence type="ECO:0000256" key="1">
    <source>
        <dbReference type="ARBA" id="ARBA00004141"/>
    </source>
</evidence>
<dbReference type="GO" id="GO:0022857">
    <property type="term" value="F:transmembrane transporter activity"/>
    <property type="evidence" value="ECO:0007669"/>
    <property type="project" value="InterPro"/>
</dbReference>
<feature type="transmembrane region" description="Helical" evidence="10">
    <location>
        <begin position="131"/>
        <end position="153"/>
    </location>
</feature>
<protein>
    <submittedName>
        <fullName evidence="11">Vitamin B6 transporter TPN1</fullName>
    </submittedName>
</protein>
<feature type="transmembrane region" description="Helical" evidence="10">
    <location>
        <begin position="424"/>
        <end position="446"/>
    </location>
</feature>
<dbReference type="GO" id="GO:0015851">
    <property type="term" value="P:nucleobase transport"/>
    <property type="evidence" value="ECO:0007669"/>
    <property type="project" value="UniProtKB-ARBA"/>
</dbReference>
<keyword evidence="6 10" id="KW-1133">Transmembrane helix</keyword>
<dbReference type="GO" id="GO:0000329">
    <property type="term" value="C:fungal-type vacuole membrane"/>
    <property type="evidence" value="ECO:0007669"/>
    <property type="project" value="TreeGrafter"/>
</dbReference>
<evidence type="ECO:0000313" key="11">
    <source>
        <dbReference type="EMBL" id="KND92728.1"/>
    </source>
</evidence>
<feature type="transmembrane region" description="Helical" evidence="10">
    <location>
        <begin position="349"/>
        <end position="374"/>
    </location>
</feature>
<feature type="transmembrane region" description="Helical" evidence="10">
    <location>
        <begin position="276"/>
        <end position="296"/>
    </location>
</feature>
<feature type="transmembrane region" description="Helical" evidence="10">
    <location>
        <begin position="97"/>
        <end position="119"/>
    </location>
</feature>
<sequence>MAVQPATTTATATSKPSPQDTTTDAFDDKAGALSSSPSADEEAAVQSSNDIPPPELPVLSKLKKLNARIEGLAGFEARGIARVLPEERRPPSLSDDLQVAIMWFSANISLNNLAAGMLGPLLLELGFLDCALLAVFGAFVGSLTTAYMSIWGPQSGNRTMVVLRFFMGYWPSKIPCFLNIILMIGYATIDGIIGGQVLSAVSGGQMTIIVGIVVVSVVCWIVAVFGMAVFHKYERHSWLPQVIALFVLIGVAGPYFDPSSQSKASGALLAAQRLSFFNICLYVPNSWAAAASDYYVYYPEKTSKRKIFLLTLVGIWIAFCLVYLMAIGLGTGVANIPAWSDANNVGTGALIVAGYAPLKGFGSVCSVIVALGVIANSIPSSYSAALGCQTLGRYGKAVPRWVWSTLLILVEFVLAVAGREHLFLIFQNFLALMGYWVMIMIVIVFEEHVLFRRGRGALDWSRWEDKAYLPVGWAALAAFLMGWVGAILGMSQAWYVGPLAQLASTGDVGLWVAVGFTFVVFPPMRWLELKVVGR</sequence>
<feature type="transmembrane region" description="Helical" evidence="10">
    <location>
        <begin position="237"/>
        <end position="256"/>
    </location>
</feature>
<evidence type="ECO:0000256" key="2">
    <source>
        <dbReference type="ARBA" id="ARBA00008974"/>
    </source>
</evidence>
<gene>
    <name evidence="11" type="ORF">TOPH_02763</name>
</gene>
<reference evidence="11 12" key="1">
    <citation type="journal article" date="2015" name="BMC Genomics">
        <title>The genome of the truffle-parasite Tolypocladium ophioglossoides and the evolution of antifungal peptaibiotics.</title>
        <authorList>
            <person name="Quandt C.A."/>
            <person name="Bushley K.E."/>
            <person name="Spatafora J.W."/>
        </authorList>
    </citation>
    <scope>NUCLEOTIDE SEQUENCE [LARGE SCALE GENOMIC DNA]</scope>
    <source>
        <strain evidence="11 12">CBS 100239</strain>
    </source>
</reference>
<feature type="transmembrane region" description="Helical" evidence="10">
    <location>
        <begin position="308"/>
        <end position="329"/>
    </location>
</feature>
<dbReference type="Proteomes" id="UP000036947">
    <property type="component" value="Unassembled WGS sequence"/>
</dbReference>
<feature type="transmembrane region" description="Helical" evidence="10">
    <location>
        <begin position="508"/>
        <end position="527"/>
    </location>
</feature>
<evidence type="ECO:0000313" key="12">
    <source>
        <dbReference type="Proteomes" id="UP000036947"/>
    </source>
</evidence>
<evidence type="ECO:0000256" key="4">
    <source>
        <dbReference type="ARBA" id="ARBA00022553"/>
    </source>
</evidence>
<evidence type="ECO:0000256" key="9">
    <source>
        <dbReference type="SAM" id="MobiDB-lite"/>
    </source>
</evidence>
<feature type="compositionally biased region" description="Polar residues" evidence="9">
    <location>
        <begin position="14"/>
        <end position="24"/>
    </location>
</feature>
<dbReference type="STRING" id="1163406.A0A0L0NF99"/>
<keyword evidence="3 8" id="KW-0813">Transport</keyword>
<dbReference type="OrthoDB" id="2116389at2759"/>
<comment type="caution">
    <text evidence="11">The sequence shown here is derived from an EMBL/GenBank/DDBJ whole genome shotgun (WGS) entry which is preliminary data.</text>
</comment>
<proteinExistence type="inferred from homology"/>
<organism evidence="11 12">
    <name type="scientific">Tolypocladium ophioglossoides (strain CBS 100239)</name>
    <name type="common">Snaketongue truffleclub</name>
    <name type="synonym">Elaphocordyceps ophioglossoides</name>
    <dbReference type="NCBI Taxonomy" id="1163406"/>
    <lineage>
        <taxon>Eukaryota</taxon>
        <taxon>Fungi</taxon>
        <taxon>Dikarya</taxon>
        <taxon>Ascomycota</taxon>
        <taxon>Pezizomycotina</taxon>
        <taxon>Sordariomycetes</taxon>
        <taxon>Hypocreomycetidae</taxon>
        <taxon>Hypocreales</taxon>
        <taxon>Ophiocordycipitaceae</taxon>
        <taxon>Tolypocladium</taxon>
    </lineage>
</organism>
<evidence type="ECO:0000256" key="5">
    <source>
        <dbReference type="ARBA" id="ARBA00022692"/>
    </source>
</evidence>
<evidence type="ECO:0000256" key="7">
    <source>
        <dbReference type="ARBA" id="ARBA00023136"/>
    </source>
</evidence>
<keyword evidence="5 10" id="KW-0812">Transmembrane</keyword>
<accession>A0A0L0NF99</accession>
<comment type="similarity">
    <text evidence="2 8">Belongs to the purine-cytosine permease (2.A.39) family.</text>
</comment>
<evidence type="ECO:0000256" key="6">
    <source>
        <dbReference type="ARBA" id="ARBA00022989"/>
    </source>
</evidence>
<dbReference type="AlphaFoldDB" id="A0A0L0NF99"/>
<dbReference type="Pfam" id="PF02133">
    <property type="entry name" value="Transp_cyt_pur"/>
    <property type="match status" value="1"/>
</dbReference>
<feature type="compositionally biased region" description="Low complexity" evidence="9">
    <location>
        <begin position="1"/>
        <end position="13"/>
    </location>
</feature>
<dbReference type="FunFam" id="1.10.4160.10:FF:000002">
    <property type="entry name" value="Purine-cytosine permease fcyB"/>
    <property type="match status" value="1"/>
</dbReference>
<evidence type="ECO:0000256" key="10">
    <source>
        <dbReference type="SAM" id="Phobius"/>
    </source>
</evidence>
<feature type="transmembrane region" description="Helical" evidence="10">
    <location>
        <begin position="174"/>
        <end position="194"/>
    </location>
</feature>
<dbReference type="PANTHER" id="PTHR31806:SF8">
    <property type="entry name" value="TRANSPORTER, PUTATIVE (AFU_ORTHOLOGUE AFUA_2G03000)-RELATED"/>
    <property type="match status" value="1"/>
</dbReference>
<dbReference type="PIRSF" id="PIRSF002744">
    <property type="entry name" value="Pur-cyt_permease"/>
    <property type="match status" value="1"/>
</dbReference>
<evidence type="ECO:0000256" key="3">
    <source>
        <dbReference type="ARBA" id="ARBA00022448"/>
    </source>
</evidence>
<comment type="subcellular location">
    <subcellularLocation>
        <location evidence="1">Membrane</location>
        <topology evidence="1">Multi-pass membrane protein</topology>
    </subcellularLocation>
</comment>
<keyword evidence="7 8" id="KW-0472">Membrane</keyword>
<dbReference type="InterPro" id="IPR026030">
    <property type="entry name" value="Pur-cyt_permease_Fcy2/21/22"/>
</dbReference>
<dbReference type="EMBL" id="LFRF01000005">
    <property type="protein sequence ID" value="KND92728.1"/>
    <property type="molecule type" value="Genomic_DNA"/>
</dbReference>
<dbReference type="Gene3D" id="1.10.4160.10">
    <property type="entry name" value="Hydantoin permease"/>
    <property type="match status" value="1"/>
</dbReference>